<evidence type="ECO:0000313" key="6">
    <source>
        <dbReference type="EMBL" id="KAF0728298.1"/>
    </source>
</evidence>
<reference evidence="6 7" key="1">
    <citation type="submission" date="2019-07" db="EMBL/GenBank/DDBJ databases">
        <title>Genomics analysis of Aphanomyces spp. identifies a new class of oomycete effector associated with host adaptation.</title>
        <authorList>
            <person name="Gaulin E."/>
        </authorList>
    </citation>
    <scope>NUCLEOTIDE SEQUENCE [LARGE SCALE GENOMIC DNA]</scope>
    <source>
        <strain evidence="6 7">ATCC 201684</strain>
    </source>
</reference>
<gene>
    <name evidence="5" type="ORF">Ae201684_013848</name>
    <name evidence="6" type="ORF">Ae201684_013849</name>
</gene>
<protein>
    <recommendedName>
        <fullName evidence="4">AAA+ ATPase domain-containing protein</fullName>
    </recommendedName>
</protein>
<dbReference type="VEuPathDB" id="FungiDB:AeMF1_006934"/>
<dbReference type="SMART" id="SM00382">
    <property type="entry name" value="AAA"/>
    <property type="match status" value="1"/>
</dbReference>
<dbReference type="InterPro" id="IPR003593">
    <property type="entry name" value="AAA+_ATPase"/>
</dbReference>
<feature type="domain" description="AAA+ ATPase" evidence="4">
    <location>
        <begin position="303"/>
        <end position="486"/>
    </location>
</feature>
<keyword evidence="2" id="KW-0067">ATP-binding</keyword>
<sequence>MNGMDAQAMQFGLIHSLRTNNMIVDTLLCMLIPVFFRYVFFSPHNGTTTSTLDSIKSFLWKDKREVVRRIEIKQHFNSWGKVDDHDQHNCILQKAISIYLSDHLNMTSKSGRYELLEKNHETQDDDDDNNDTKNQRRHYYDAPSERDQLQKLGIGALPPLNDWIQVEDGIEFKHEIKEGDDDNNGRDKLKESTVTFLLRSYLADGTDRIDAFVNRAYTTYQEAVLAKHKKDKSRYMYVALPASDKSSDDKKTNHHAVQTFKRYALGEDKTFESLFFDDKPTLLHLLDNFVEKKGKFAIQGFPYKMGLLLHGPPGTGKTSLIKAIAQHTKRHIVNISLSKIKTNQELMDMMFDLTFGLAGEDLPIKLGFEHLIFVMEDVDCASNVVLARTPSTDKPEQDDAMLDLVSIMEGMSSDASSSSLLGPKVSASSFGNKDKLNLAGLLNVLDGVVDSPGRILIMTTNHPEMLDPALIRPGRVNKKVKLGHMSSRQTQLMVQHYFACTLDAKHKKAIDDIFANTPHAFSPAQVEQLCAEYDALEDMLDALAKLGD</sequence>
<evidence type="ECO:0000256" key="1">
    <source>
        <dbReference type="ARBA" id="ARBA00007448"/>
    </source>
</evidence>
<dbReference type="InterPro" id="IPR003960">
    <property type="entry name" value="ATPase_AAA_CS"/>
</dbReference>
<name>A0A6G0WLX9_9STRA</name>
<dbReference type="InterPro" id="IPR003959">
    <property type="entry name" value="ATPase_AAA_core"/>
</dbReference>
<dbReference type="EMBL" id="VJMJ01000179">
    <property type="protein sequence ID" value="KAF0728298.1"/>
    <property type="molecule type" value="Genomic_DNA"/>
</dbReference>
<organism evidence="6 7">
    <name type="scientific">Aphanomyces euteiches</name>
    <dbReference type="NCBI Taxonomy" id="100861"/>
    <lineage>
        <taxon>Eukaryota</taxon>
        <taxon>Sar</taxon>
        <taxon>Stramenopiles</taxon>
        <taxon>Oomycota</taxon>
        <taxon>Saprolegniomycetes</taxon>
        <taxon>Saprolegniales</taxon>
        <taxon>Verrucalvaceae</taxon>
        <taxon>Aphanomyces</taxon>
    </lineage>
</organism>
<dbReference type="Gene3D" id="3.40.50.300">
    <property type="entry name" value="P-loop containing nucleotide triphosphate hydrolases"/>
    <property type="match status" value="1"/>
</dbReference>
<evidence type="ECO:0000256" key="2">
    <source>
        <dbReference type="RuleBase" id="RU003651"/>
    </source>
</evidence>
<evidence type="ECO:0000259" key="4">
    <source>
        <dbReference type="SMART" id="SM00382"/>
    </source>
</evidence>
<comment type="similarity">
    <text evidence="1">Belongs to the AAA ATPase family. BCS1 subfamily.</text>
</comment>
<dbReference type="SUPFAM" id="SSF52540">
    <property type="entry name" value="P-loop containing nucleoside triphosphate hydrolases"/>
    <property type="match status" value="1"/>
</dbReference>
<dbReference type="AlphaFoldDB" id="A0A6G0WLX9"/>
<evidence type="ECO:0000313" key="5">
    <source>
        <dbReference type="EMBL" id="KAF0728297.1"/>
    </source>
</evidence>
<dbReference type="EMBL" id="VJMJ01000179">
    <property type="protein sequence ID" value="KAF0728297.1"/>
    <property type="molecule type" value="Genomic_DNA"/>
</dbReference>
<feature type="compositionally biased region" description="Basic and acidic residues" evidence="3">
    <location>
        <begin position="130"/>
        <end position="144"/>
    </location>
</feature>
<dbReference type="PROSITE" id="PS00674">
    <property type="entry name" value="AAA"/>
    <property type="match status" value="1"/>
</dbReference>
<proteinExistence type="inferred from homology"/>
<accession>A0A6G0WLX9</accession>
<dbReference type="GO" id="GO:0005524">
    <property type="term" value="F:ATP binding"/>
    <property type="evidence" value="ECO:0007669"/>
    <property type="project" value="UniProtKB-KW"/>
</dbReference>
<dbReference type="Pfam" id="PF00004">
    <property type="entry name" value="AAA"/>
    <property type="match status" value="1"/>
</dbReference>
<feature type="region of interest" description="Disordered" evidence="3">
    <location>
        <begin position="119"/>
        <end position="144"/>
    </location>
</feature>
<evidence type="ECO:0000256" key="3">
    <source>
        <dbReference type="SAM" id="MobiDB-lite"/>
    </source>
</evidence>
<dbReference type="InterPro" id="IPR027417">
    <property type="entry name" value="P-loop_NTPase"/>
</dbReference>
<dbReference type="PANTHER" id="PTHR23070">
    <property type="entry name" value="BCS1 AAA-TYPE ATPASE"/>
    <property type="match status" value="1"/>
</dbReference>
<keyword evidence="2" id="KW-0547">Nucleotide-binding</keyword>
<dbReference type="GO" id="GO:0016887">
    <property type="term" value="F:ATP hydrolysis activity"/>
    <property type="evidence" value="ECO:0007669"/>
    <property type="project" value="InterPro"/>
</dbReference>
<comment type="caution">
    <text evidence="6">The sequence shown here is derived from an EMBL/GenBank/DDBJ whole genome shotgun (WGS) entry which is preliminary data.</text>
</comment>
<evidence type="ECO:0000313" key="7">
    <source>
        <dbReference type="Proteomes" id="UP000481153"/>
    </source>
</evidence>
<keyword evidence="7" id="KW-1185">Reference proteome</keyword>
<dbReference type="Proteomes" id="UP000481153">
    <property type="component" value="Unassembled WGS sequence"/>
</dbReference>
<dbReference type="InterPro" id="IPR050747">
    <property type="entry name" value="Mitochondrial_chaperone_BCS1"/>
</dbReference>